<evidence type="ECO:0000256" key="3">
    <source>
        <dbReference type="ARBA" id="ARBA00022806"/>
    </source>
</evidence>
<evidence type="ECO:0000256" key="6">
    <source>
        <dbReference type="ARBA" id="ARBA00023125"/>
    </source>
</evidence>
<dbReference type="Gene3D" id="3.40.50.10810">
    <property type="entry name" value="Tandem AAA-ATPase domain"/>
    <property type="match status" value="1"/>
</dbReference>
<name>A0ABW4XLA6_9GAMM</name>
<gene>
    <name evidence="9 13" type="primary">rapA</name>
    <name evidence="13" type="ORF">ACFSJ3_10110</name>
</gene>
<keyword evidence="3 9" id="KW-0347">Helicase</keyword>
<dbReference type="SUPFAM" id="SSF52540">
    <property type="entry name" value="P-loop containing nucleoside triphosphate hydrolases"/>
    <property type="match status" value="2"/>
</dbReference>
<dbReference type="SMART" id="SM00490">
    <property type="entry name" value="HELICc"/>
    <property type="match status" value="1"/>
</dbReference>
<organism evidence="13 14">
    <name type="scientific">Corallincola platygyrae</name>
    <dbReference type="NCBI Taxonomy" id="1193278"/>
    <lineage>
        <taxon>Bacteria</taxon>
        <taxon>Pseudomonadati</taxon>
        <taxon>Pseudomonadota</taxon>
        <taxon>Gammaproteobacteria</taxon>
        <taxon>Alteromonadales</taxon>
        <taxon>Psychromonadaceae</taxon>
        <taxon>Corallincola</taxon>
    </lineage>
</organism>
<sequence length="968" mass="109286">MPFALGQRWISDSESELGLGTLVNIDARQITLMFTASGEQRHYAKNDAPVTRVRFHPGDVIESGDGWQMTVDEIVEANDLLTYQGTRTDTGEATELRETLLSHELRFNKPQDKLFAGQVDKSDRFAMRYNCWQTQLGWQRSQLRGLVGGRIGLVPHQLHIAHEAGKRHAPRLLLADEVGLGKTIEAGLIIHQQLLTGRAQRVIAVVPEALLYQWLVEMLRRFNLKFAIFDEERCQQAYDEALNPFETEQLVLCTPKLLRKKQWFDYAIDAGWDMLVVDEAHHLAWSKEKPSRDYQVVESLAEETESVLLLTATPDQLGHESHFARLRLLDPDRFFDYEAFVSEEQGYRQVADAADALLRDTPLTQAEQAQLTELLSEQDIQPQLNCLDDSVSAPEQQAARNELIAALLDRHGTSRVMFRNSRSAIKGFPGRQLCRHSLTMPEQYKTAIKVIAALNSNKQQSPIPECLYPERVFQQFEGEDASWWQFDPRVGWLIDQLKGELKQEKVLIICSRKQTAMQLEQALRQKEGIPTGVFHEDMSILERDRAAAYFADMEEGAQVLVCSEIGSEGRNFQFAAHLVLFDLPAHPDLLEQRIGRLDRIGQTRTISVHAPYFADSSQARLLDWYDQGLQAFAQINPCGDALYREYESNLWPTIKGDETGTWDELLSDTQKSYQKLKQQLEQGRDKLLELHSSGQGRAEQLADLVSVEDNKTELATFMFSLFDTLGINQEDGSTNVMILKPSDHMLYPHIPGLPDDGVQITFDRQTALAREDVQLMTWDHPMVGGILEMILTGDTGSATVSLLPNKALPAGTVLVELIYVAEATAPRHYQMGRFLPPTPIRLLMDKNGSNLADKVPFEGLQKQLSRVNRHTASKLAMTAQSVVHPLLNQSKPLAETSMAALQEEARQQVINTLDAEQNRLLALKAVNPSIREDEIQFLQEQKEGLLNALDKAQLKLDAIRLIVVSHNG</sequence>
<comment type="similarity">
    <text evidence="9">Belongs to the SNF2/RAD54 helicase family. RapA subfamily.</text>
</comment>
<feature type="short sequence motif" description="DEAH box" evidence="9">
    <location>
        <begin position="278"/>
        <end position="281"/>
    </location>
</feature>
<protein>
    <recommendedName>
        <fullName evidence="9">RNA polymerase-associated protein RapA</fullName>
        <ecNumber evidence="9">3.6.4.-</ecNumber>
    </recommendedName>
    <alternativeName>
        <fullName evidence="9">ATP-dependent helicase HepA</fullName>
    </alternativeName>
</protein>
<keyword evidence="2 9" id="KW-0378">Hydrolase</keyword>
<keyword evidence="14" id="KW-1185">Reference proteome</keyword>
<dbReference type="Gene3D" id="2.30.30.930">
    <property type="match status" value="1"/>
</dbReference>
<keyword evidence="4 9" id="KW-0067">ATP-binding</keyword>
<dbReference type="InterPro" id="IPR040766">
    <property type="entry name" value="Tudor_2_RapA"/>
</dbReference>
<evidence type="ECO:0000259" key="11">
    <source>
        <dbReference type="PROSITE" id="PS51192"/>
    </source>
</evidence>
<evidence type="ECO:0000259" key="12">
    <source>
        <dbReference type="PROSITE" id="PS51194"/>
    </source>
</evidence>
<evidence type="ECO:0000313" key="13">
    <source>
        <dbReference type="EMBL" id="MFD2096337.1"/>
    </source>
</evidence>
<keyword evidence="6 9" id="KW-0238">DNA-binding</keyword>
<dbReference type="InterPro" id="IPR057342">
    <property type="entry name" value="DEXDc_RapA"/>
</dbReference>
<evidence type="ECO:0000256" key="5">
    <source>
        <dbReference type="ARBA" id="ARBA00023015"/>
    </source>
</evidence>
<reference evidence="14" key="1">
    <citation type="journal article" date="2019" name="Int. J. Syst. Evol. Microbiol.">
        <title>The Global Catalogue of Microorganisms (GCM) 10K type strain sequencing project: providing services to taxonomists for standard genome sequencing and annotation.</title>
        <authorList>
            <consortium name="The Broad Institute Genomics Platform"/>
            <consortium name="The Broad Institute Genome Sequencing Center for Infectious Disease"/>
            <person name="Wu L."/>
            <person name="Ma J."/>
        </authorList>
    </citation>
    <scope>NUCLEOTIDE SEQUENCE [LARGE SCALE GENOMIC DNA]</scope>
    <source>
        <strain evidence="14">CGMCC 1.10992</strain>
    </source>
</reference>
<feature type="domain" description="Helicase ATP-binding" evidence="11">
    <location>
        <begin position="163"/>
        <end position="332"/>
    </location>
</feature>
<dbReference type="InterPro" id="IPR000330">
    <property type="entry name" value="SNF2_N"/>
</dbReference>
<dbReference type="InterPro" id="IPR040765">
    <property type="entry name" value="Tudor_1_RapA"/>
</dbReference>
<keyword evidence="5 9" id="KW-0805">Transcription regulation</keyword>
<accession>A0ABW4XLA6</accession>
<dbReference type="InterPro" id="IPR038718">
    <property type="entry name" value="SNF2-like_sf"/>
</dbReference>
<dbReference type="Pfam" id="PF12137">
    <property type="entry name" value="RapA_C"/>
    <property type="match status" value="1"/>
</dbReference>
<dbReference type="InterPro" id="IPR001650">
    <property type="entry name" value="Helicase_C-like"/>
</dbReference>
<dbReference type="PANTHER" id="PTHR45766:SF6">
    <property type="entry name" value="SWI_SNF-RELATED MATRIX-ASSOCIATED ACTIN-DEPENDENT REGULATOR OF CHROMATIN SUBFAMILY A-LIKE PROTEIN 1"/>
    <property type="match status" value="1"/>
</dbReference>
<evidence type="ECO:0000256" key="2">
    <source>
        <dbReference type="ARBA" id="ARBA00022801"/>
    </source>
</evidence>
<dbReference type="HAMAP" id="MF_01821">
    <property type="entry name" value="Helicase_RapA"/>
    <property type="match status" value="1"/>
</dbReference>
<dbReference type="InterPro" id="IPR023949">
    <property type="entry name" value="Helicase_RapA"/>
</dbReference>
<keyword evidence="10" id="KW-0175">Coiled coil</keyword>
<keyword evidence="1 9" id="KW-0547">Nucleotide-binding</keyword>
<dbReference type="Gene3D" id="6.10.140.1500">
    <property type="match status" value="1"/>
</dbReference>
<dbReference type="PANTHER" id="PTHR45766">
    <property type="entry name" value="DNA ANNEALING HELICASE AND ENDONUCLEASE ZRANB3 FAMILY MEMBER"/>
    <property type="match status" value="1"/>
</dbReference>
<evidence type="ECO:0000313" key="14">
    <source>
        <dbReference type="Proteomes" id="UP001597380"/>
    </source>
</evidence>
<evidence type="ECO:0000256" key="10">
    <source>
        <dbReference type="SAM" id="Coils"/>
    </source>
</evidence>
<dbReference type="Gene3D" id="2.30.30.140">
    <property type="match status" value="1"/>
</dbReference>
<comment type="caution">
    <text evidence="13">The sequence shown here is derived from an EMBL/GenBank/DDBJ whole genome shotgun (WGS) entry which is preliminary data.</text>
</comment>
<dbReference type="EC" id="3.6.4.-" evidence="9"/>
<dbReference type="InterPro" id="IPR049730">
    <property type="entry name" value="SNF2/RAD54-like_C"/>
</dbReference>
<dbReference type="CDD" id="cd18793">
    <property type="entry name" value="SF2_C_SNF"/>
    <property type="match status" value="1"/>
</dbReference>
<dbReference type="SMART" id="SM00487">
    <property type="entry name" value="DEXDc"/>
    <property type="match status" value="1"/>
</dbReference>
<dbReference type="Pfam" id="PF18337">
    <property type="entry name" value="Tudor_RapA"/>
    <property type="match status" value="1"/>
</dbReference>
<dbReference type="InterPro" id="IPR027417">
    <property type="entry name" value="P-loop_NTPase"/>
</dbReference>
<evidence type="ECO:0000256" key="1">
    <source>
        <dbReference type="ARBA" id="ARBA00022741"/>
    </source>
</evidence>
<feature type="binding site" evidence="9">
    <location>
        <begin position="176"/>
        <end position="183"/>
    </location>
    <ligand>
        <name>ATP</name>
        <dbReference type="ChEBI" id="CHEBI:30616"/>
    </ligand>
</feature>
<evidence type="ECO:0000256" key="9">
    <source>
        <dbReference type="HAMAP-Rule" id="MF_01821"/>
    </source>
</evidence>
<proteinExistence type="inferred from homology"/>
<dbReference type="Gene3D" id="3.40.50.300">
    <property type="entry name" value="P-loop containing nucleotide triphosphate hydrolases"/>
    <property type="match status" value="1"/>
</dbReference>
<dbReference type="InterPro" id="IPR022737">
    <property type="entry name" value="RapA_C"/>
</dbReference>
<evidence type="ECO:0000256" key="8">
    <source>
        <dbReference type="ARBA" id="ARBA00023163"/>
    </source>
</evidence>
<dbReference type="EMBL" id="JBHUHT010000012">
    <property type="protein sequence ID" value="MFD2096337.1"/>
    <property type="molecule type" value="Genomic_DNA"/>
</dbReference>
<comment type="subunit">
    <text evidence="9">Interacts with the RNAP. Has a higher affinity for the core RNAP than for the holoenzyme. Its ATPase activity is stimulated by binding to RNAP.</text>
</comment>
<feature type="domain" description="Helicase C-terminal" evidence="12">
    <location>
        <begin position="493"/>
        <end position="643"/>
    </location>
</feature>
<dbReference type="Pfam" id="PF00176">
    <property type="entry name" value="SNF2-rel_dom"/>
    <property type="match status" value="1"/>
</dbReference>
<comment type="function">
    <text evidence="9">Transcription regulator that activates transcription by stimulating RNA polymerase (RNAP) recycling in case of stress conditions such as supercoiled DNA or high salt concentrations. Probably acts by releasing the RNAP, when it is trapped or immobilized on tightly supercoiled DNA. Does not activate transcription on linear DNA. Probably not involved in DNA repair.</text>
</comment>
<dbReference type="RefSeq" id="WP_345339279.1">
    <property type="nucleotide sequence ID" value="NZ_BAABLI010000008.1"/>
</dbReference>
<dbReference type="Proteomes" id="UP001597380">
    <property type="component" value="Unassembled WGS sequence"/>
</dbReference>
<feature type="coiled-coil region" evidence="10">
    <location>
        <begin position="666"/>
        <end position="693"/>
    </location>
</feature>
<keyword evidence="7 9" id="KW-0010">Activator</keyword>
<dbReference type="InterPro" id="IPR014001">
    <property type="entry name" value="Helicase_ATP-bd"/>
</dbReference>
<dbReference type="Pfam" id="PF18339">
    <property type="entry name" value="Tudor_1_RapA"/>
    <property type="match status" value="1"/>
</dbReference>
<evidence type="ECO:0000256" key="4">
    <source>
        <dbReference type="ARBA" id="ARBA00022840"/>
    </source>
</evidence>
<dbReference type="NCBIfam" id="NF003426">
    <property type="entry name" value="PRK04914.1"/>
    <property type="match status" value="1"/>
</dbReference>
<dbReference type="Gene3D" id="6.10.140.2230">
    <property type="match status" value="1"/>
</dbReference>
<keyword evidence="8 9" id="KW-0804">Transcription</keyword>
<dbReference type="CDD" id="cd18011">
    <property type="entry name" value="DEXDc_RapA"/>
    <property type="match status" value="1"/>
</dbReference>
<dbReference type="PROSITE" id="PS51194">
    <property type="entry name" value="HELICASE_CTER"/>
    <property type="match status" value="1"/>
</dbReference>
<dbReference type="Pfam" id="PF00271">
    <property type="entry name" value="Helicase_C"/>
    <property type="match status" value="1"/>
</dbReference>
<evidence type="ECO:0000256" key="7">
    <source>
        <dbReference type="ARBA" id="ARBA00023159"/>
    </source>
</evidence>
<dbReference type="PROSITE" id="PS51192">
    <property type="entry name" value="HELICASE_ATP_BIND_1"/>
    <property type="match status" value="1"/>
</dbReference>
<dbReference type="Gene3D" id="3.30.360.80">
    <property type="match status" value="1"/>
</dbReference>